<dbReference type="GO" id="GO:0032259">
    <property type="term" value="P:methylation"/>
    <property type="evidence" value="ECO:0007669"/>
    <property type="project" value="UniProtKB-KW"/>
</dbReference>
<keyword evidence="5" id="KW-0949">S-adenosyl-L-methionine</keyword>
<sequence length="363" mass="41997">MKSSFVFNDTEITLERYPKTSNRSLQPFSNAELLGLDYIAEKKIEKVHIFNDRFGVWNCALHDKEVITIWNYASQQKAIAQNLKLNNYSMNDQIFKTPLDDLKQVEMALLKVPKSLELFELFLQQIHQASTDTTEVVCGFMTKYFNASMLTIASKYFEDLTQTKAWKKARLLVLSKPKREIEYTKLMNTIQWKEQELKQYFGVFSSGKIDIGTQYLLEDLYIRDSEVAILDLASGNGVIALEALQLNSKAQVTLIDDSFLAVASSKLNVKDRATFLCDNELSELESNSFDLVLSNPPFHFEFENNIEISIQLFKDVRRCLKERGRFVLVSNKHLNYKTHLQKEFRAVTQLKSNDKFEVLECVK</sequence>
<name>A0ABW5LQ58_9FLAO</name>
<evidence type="ECO:0000256" key="1">
    <source>
        <dbReference type="ARBA" id="ARBA00022490"/>
    </source>
</evidence>
<keyword evidence="4" id="KW-0808">Transferase</keyword>
<keyword evidence="2" id="KW-0698">rRNA processing</keyword>
<evidence type="ECO:0000256" key="2">
    <source>
        <dbReference type="ARBA" id="ARBA00022552"/>
    </source>
</evidence>
<dbReference type="InterPro" id="IPR058679">
    <property type="entry name" value="RlmG_N"/>
</dbReference>
<dbReference type="InterPro" id="IPR046977">
    <property type="entry name" value="RsmC/RlmG"/>
</dbReference>
<dbReference type="PROSITE" id="PS00092">
    <property type="entry name" value="N6_MTASE"/>
    <property type="match status" value="1"/>
</dbReference>
<evidence type="ECO:0000313" key="8">
    <source>
        <dbReference type="EMBL" id="MFD2566261.1"/>
    </source>
</evidence>
<feature type="domain" description="RlmG N-terminal" evidence="7">
    <location>
        <begin position="4"/>
        <end position="174"/>
    </location>
</feature>
<evidence type="ECO:0000256" key="5">
    <source>
        <dbReference type="ARBA" id="ARBA00022691"/>
    </source>
</evidence>
<accession>A0ABW5LQ58</accession>
<dbReference type="InterPro" id="IPR002052">
    <property type="entry name" value="DNA_methylase_N6_adenine_CS"/>
</dbReference>
<dbReference type="Pfam" id="PF05175">
    <property type="entry name" value="MTS"/>
    <property type="match status" value="1"/>
</dbReference>
<keyword evidence="3 8" id="KW-0489">Methyltransferase</keyword>
<evidence type="ECO:0000259" key="7">
    <source>
        <dbReference type="Pfam" id="PF26049"/>
    </source>
</evidence>
<keyword evidence="9" id="KW-1185">Reference proteome</keyword>
<dbReference type="InterPro" id="IPR007848">
    <property type="entry name" value="Small_mtfrase_dom"/>
</dbReference>
<dbReference type="Pfam" id="PF26049">
    <property type="entry name" value="RLMG_N"/>
    <property type="match status" value="1"/>
</dbReference>
<reference evidence="9" key="1">
    <citation type="journal article" date="2019" name="Int. J. Syst. Evol. Microbiol.">
        <title>The Global Catalogue of Microorganisms (GCM) 10K type strain sequencing project: providing services to taxonomists for standard genome sequencing and annotation.</title>
        <authorList>
            <consortium name="The Broad Institute Genomics Platform"/>
            <consortium name="The Broad Institute Genome Sequencing Center for Infectious Disease"/>
            <person name="Wu L."/>
            <person name="Ma J."/>
        </authorList>
    </citation>
    <scope>NUCLEOTIDE SEQUENCE [LARGE SCALE GENOMIC DNA]</scope>
    <source>
        <strain evidence="9">KCTC 52127</strain>
    </source>
</reference>
<dbReference type="RefSeq" id="WP_379664980.1">
    <property type="nucleotide sequence ID" value="NZ_JBHULH010000001.1"/>
</dbReference>
<protein>
    <submittedName>
        <fullName evidence="8">Methyltransferase</fullName>
    </submittedName>
</protein>
<evidence type="ECO:0000256" key="3">
    <source>
        <dbReference type="ARBA" id="ARBA00022603"/>
    </source>
</evidence>
<evidence type="ECO:0000259" key="6">
    <source>
        <dbReference type="Pfam" id="PF05175"/>
    </source>
</evidence>
<dbReference type="EMBL" id="JBHULH010000001">
    <property type="protein sequence ID" value="MFD2566261.1"/>
    <property type="molecule type" value="Genomic_DNA"/>
</dbReference>
<dbReference type="InterPro" id="IPR029063">
    <property type="entry name" value="SAM-dependent_MTases_sf"/>
</dbReference>
<dbReference type="CDD" id="cd02440">
    <property type="entry name" value="AdoMet_MTases"/>
    <property type="match status" value="1"/>
</dbReference>
<proteinExistence type="predicted"/>
<feature type="domain" description="Methyltransferase small" evidence="6">
    <location>
        <begin position="197"/>
        <end position="359"/>
    </location>
</feature>
<dbReference type="SUPFAM" id="SSF53335">
    <property type="entry name" value="S-adenosyl-L-methionine-dependent methyltransferases"/>
    <property type="match status" value="1"/>
</dbReference>
<evidence type="ECO:0000256" key="4">
    <source>
        <dbReference type="ARBA" id="ARBA00022679"/>
    </source>
</evidence>
<evidence type="ECO:0000313" key="9">
    <source>
        <dbReference type="Proteomes" id="UP001597508"/>
    </source>
</evidence>
<dbReference type="PANTHER" id="PTHR47816:SF5">
    <property type="entry name" value="RIBOSOMAL RNA LARGE SUBUNIT METHYLTRANSFERASE G"/>
    <property type="match status" value="1"/>
</dbReference>
<dbReference type="PANTHER" id="PTHR47816">
    <property type="entry name" value="RIBOSOMAL RNA SMALL SUBUNIT METHYLTRANSFERASE C"/>
    <property type="match status" value="1"/>
</dbReference>
<dbReference type="GO" id="GO:0008168">
    <property type="term" value="F:methyltransferase activity"/>
    <property type="evidence" value="ECO:0007669"/>
    <property type="project" value="UniProtKB-KW"/>
</dbReference>
<comment type="caution">
    <text evidence="8">The sequence shown here is derived from an EMBL/GenBank/DDBJ whole genome shotgun (WGS) entry which is preliminary data.</text>
</comment>
<gene>
    <name evidence="8" type="ORF">ACFSRZ_02680</name>
</gene>
<keyword evidence="1" id="KW-0963">Cytoplasm</keyword>
<dbReference type="Proteomes" id="UP001597508">
    <property type="component" value="Unassembled WGS sequence"/>
</dbReference>
<dbReference type="Gene3D" id="3.40.50.150">
    <property type="entry name" value="Vaccinia Virus protein VP39"/>
    <property type="match status" value="2"/>
</dbReference>
<organism evidence="8 9">
    <name type="scientific">Pseudotenacibaculum haliotis</name>
    <dbReference type="NCBI Taxonomy" id="1862138"/>
    <lineage>
        <taxon>Bacteria</taxon>
        <taxon>Pseudomonadati</taxon>
        <taxon>Bacteroidota</taxon>
        <taxon>Flavobacteriia</taxon>
        <taxon>Flavobacteriales</taxon>
        <taxon>Flavobacteriaceae</taxon>
        <taxon>Pseudotenacibaculum</taxon>
    </lineage>
</organism>